<accession>A0A859QEE9</accession>
<sequence length="70" mass="7435">MLSGGEGIIAAIALALRLADVVENANGKVRLDTIFIDEGFGSLDTATAPARSIRCFRRSIRSSVRTARSV</sequence>
<protein>
    <submittedName>
        <fullName evidence="1">Uncharacterized protein</fullName>
    </submittedName>
</protein>
<dbReference type="InterPro" id="IPR027417">
    <property type="entry name" value="P-loop_NTPase"/>
</dbReference>
<geneLocation type="plasmid" evidence="2">
    <name>pemeittgr7a</name>
</geneLocation>
<evidence type="ECO:0000313" key="2">
    <source>
        <dbReference type="Proteomes" id="UP000510721"/>
    </source>
</evidence>
<keyword evidence="2" id="KW-1185">Reference proteome</keyword>
<proteinExistence type="predicted"/>
<gene>
    <name evidence="1" type="ORF">FKV68_21945</name>
</gene>
<dbReference type="Proteomes" id="UP000510721">
    <property type="component" value="Plasmid pEmeITTGR7a"/>
</dbReference>
<dbReference type="Pfam" id="PF13558">
    <property type="entry name" value="SbcC_Walker_B"/>
    <property type="match status" value="1"/>
</dbReference>
<dbReference type="EMBL" id="CP041239">
    <property type="protein sequence ID" value="QLL64243.1"/>
    <property type="molecule type" value="Genomic_DNA"/>
</dbReference>
<organism evidence="1 2">
    <name type="scientific">Sinorhizobium mexicanum</name>
    <dbReference type="NCBI Taxonomy" id="375549"/>
    <lineage>
        <taxon>Bacteria</taxon>
        <taxon>Pseudomonadati</taxon>
        <taxon>Pseudomonadota</taxon>
        <taxon>Alphaproteobacteria</taxon>
        <taxon>Hyphomicrobiales</taxon>
        <taxon>Rhizobiaceae</taxon>
        <taxon>Sinorhizobium/Ensifer group</taxon>
        <taxon>Sinorhizobium</taxon>
    </lineage>
</organism>
<reference evidence="1 2" key="1">
    <citation type="submission" date="2019-06" db="EMBL/GenBank/DDBJ databases">
        <title>Complete genome sequence of Ensifer mexicanus ITTG R7 isolated from nodules of Acacia angustissima (Mill.) Kuntze.</title>
        <authorList>
            <person name="Rincon-Rosales R."/>
            <person name="Rogel M.A."/>
            <person name="Guerrero G."/>
            <person name="Rincon-Molina C.I."/>
            <person name="Lopez-Lopez A."/>
            <person name="Martinez-Romero E."/>
        </authorList>
    </citation>
    <scope>NUCLEOTIDE SEQUENCE [LARGE SCALE GENOMIC DNA]</scope>
    <source>
        <strain evidence="1 2">ITTG R7</strain>
        <plasmid evidence="2">pemeittgr7a</plasmid>
    </source>
</reference>
<dbReference type="Gene3D" id="3.40.50.300">
    <property type="entry name" value="P-loop containing nucleotide triphosphate hydrolases"/>
    <property type="match status" value="1"/>
</dbReference>
<dbReference type="KEGG" id="emx:FKV68_21945"/>
<dbReference type="RefSeq" id="WP_180941953.1">
    <property type="nucleotide sequence ID" value="NZ_CP041239.1"/>
</dbReference>
<evidence type="ECO:0000313" key="1">
    <source>
        <dbReference type="EMBL" id="QLL64243.1"/>
    </source>
</evidence>
<dbReference type="AlphaFoldDB" id="A0A859QEE9"/>
<keyword evidence="1" id="KW-0614">Plasmid</keyword>
<name>A0A859QEE9_9HYPH</name>